<evidence type="ECO:0000256" key="1">
    <source>
        <dbReference type="SAM" id="MobiDB-lite"/>
    </source>
</evidence>
<keyword evidence="3" id="KW-1185">Reference proteome</keyword>
<evidence type="ECO:0000313" key="2">
    <source>
        <dbReference type="EMBL" id="KAF6816201.1"/>
    </source>
</evidence>
<organism evidence="2 3">
    <name type="scientific">Colletotrichum sojae</name>
    <dbReference type="NCBI Taxonomy" id="2175907"/>
    <lineage>
        <taxon>Eukaryota</taxon>
        <taxon>Fungi</taxon>
        <taxon>Dikarya</taxon>
        <taxon>Ascomycota</taxon>
        <taxon>Pezizomycotina</taxon>
        <taxon>Sordariomycetes</taxon>
        <taxon>Hypocreomycetidae</taxon>
        <taxon>Glomerellales</taxon>
        <taxon>Glomerellaceae</taxon>
        <taxon>Colletotrichum</taxon>
        <taxon>Colletotrichum orchidearum species complex</taxon>
    </lineage>
</organism>
<feature type="compositionally biased region" description="Polar residues" evidence="1">
    <location>
        <begin position="144"/>
        <end position="155"/>
    </location>
</feature>
<reference evidence="2 3" key="1">
    <citation type="journal article" date="2020" name="Phytopathology">
        <title>Genome Sequence Resources of Colletotrichum truncatum, C. plurivorum, C. musicola, and C. sojae: Four Species Pathogenic to Soybean (Glycine max).</title>
        <authorList>
            <person name="Rogerio F."/>
            <person name="Boufleur T.R."/>
            <person name="Ciampi-Guillardi M."/>
            <person name="Sukno S.A."/>
            <person name="Thon M.R."/>
            <person name="Massola Junior N.S."/>
            <person name="Baroncelli R."/>
        </authorList>
    </citation>
    <scope>NUCLEOTIDE SEQUENCE [LARGE SCALE GENOMIC DNA]</scope>
    <source>
        <strain evidence="2 3">LFN0009</strain>
    </source>
</reference>
<accession>A0A8H6JNZ2</accession>
<comment type="caution">
    <text evidence="2">The sequence shown here is derived from an EMBL/GenBank/DDBJ whole genome shotgun (WGS) entry which is preliminary data.</text>
</comment>
<sequence length="182" mass="20331">MLAMVPPMRWDQRDEGTYRGTLRFRGRPGHFPGLVTSQTSQQQQQYSQVRRYLTAAADKSERVMDHRPVFRKVQWGVGDAIVPADPRSSWLAHCKCITAFTKPSGVGHYWSCRSAGTQSHRIDPTLLDRPLVTAEPPSDFENTLDITNSTGTSRNKIIMDRGRGTSVPPQEPVVTKPRQGGG</sequence>
<dbReference type="AlphaFoldDB" id="A0A8H6JNZ2"/>
<dbReference type="EMBL" id="WIGN01000029">
    <property type="protein sequence ID" value="KAF6816201.1"/>
    <property type="molecule type" value="Genomic_DNA"/>
</dbReference>
<proteinExistence type="predicted"/>
<dbReference type="Proteomes" id="UP000652219">
    <property type="component" value="Unassembled WGS sequence"/>
</dbReference>
<protein>
    <submittedName>
        <fullName evidence="2">Uncharacterized protein</fullName>
    </submittedName>
</protein>
<name>A0A8H6JNZ2_9PEZI</name>
<gene>
    <name evidence="2" type="ORF">CSOJ01_03050</name>
</gene>
<evidence type="ECO:0000313" key="3">
    <source>
        <dbReference type="Proteomes" id="UP000652219"/>
    </source>
</evidence>
<feature type="region of interest" description="Disordered" evidence="1">
    <location>
        <begin position="144"/>
        <end position="182"/>
    </location>
</feature>